<dbReference type="AlphaFoldDB" id="A0A9W4VNB1"/>
<evidence type="ECO:0000256" key="1">
    <source>
        <dbReference type="SAM" id="SignalP"/>
    </source>
</evidence>
<protein>
    <submittedName>
        <fullName evidence="2">Uncharacterized protein</fullName>
    </submittedName>
</protein>
<dbReference type="EMBL" id="CAMAPC010000003">
    <property type="protein sequence ID" value="CAH9053209.1"/>
    <property type="molecule type" value="Genomic_DNA"/>
</dbReference>
<evidence type="ECO:0000313" key="2">
    <source>
        <dbReference type="EMBL" id="CAH9053209.1"/>
    </source>
</evidence>
<feature type="signal peptide" evidence="1">
    <location>
        <begin position="1"/>
        <end position="26"/>
    </location>
</feature>
<feature type="chain" id="PRO_5040729233" evidence="1">
    <location>
        <begin position="27"/>
        <end position="347"/>
    </location>
</feature>
<sequence length="347" mass="37466">MTFQERIIILCVCAITATLHINQALAAPHISEHVTDDTQNAIKNSFINDKAVLGNSTQWTTLVNCSNDSEALIKAIEYSRWATQLRRFTITGACSGPIVIQKRNIEISNDDQQSGSIVLNSNVSALEAVKISNSTVVLRDVGISVEAGTRALTVTANSTATLSNLTTDAKSLTNDLLYPFVITDNSTAYIGETTNTGFEVSGSAVAQFNAGNEKNTLNILDTSMARSNAQNQFLTVQVSGNGYFLADNNTHIDSLMIWSKAAVDVNRESSVGQLQMGGQTLFAAYRNSSITGPYFLYGNVVFELEHSTASNWVSVNKPQSILTGNNATVNGTLYPSWSWRGQDGSEL</sequence>
<name>A0A9W4VNB1_9GAMM</name>
<proteinExistence type="predicted"/>
<reference evidence="2" key="1">
    <citation type="submission" date="2022-07" db="EMBL/GenBank/DDBJ databases">
        <authorList>
            <person name="Criscuolo A."/>
        </authorList>
    </citation>
    <scope>NUCLEOTIDE SEQUENCE</scope>
    <source>
        <strain evidence="2">CIP111854</strain>
    </source>
</reference>
<gene>
    <name evidence="2" type="ORF">PSECIP111854_01126</name>
</gene>
<comment type="caution">
    <text evidence="2">The sequence shown here is derived from an EMBL/GenBank/DDBJ whole genome shotgun (WGS) entry which is preliminary data.</text>
</comment>
<keyword evidence="1" id="KW-0732">Signal</keyword>
<dbReference type="Proteomes" id="UP001152467">
    <property type="component" value="Unassembled WGS sequence"/>
</dbReference>
<evidence type="ECO:0000313" key="3">
    <source>
        <dbReference type="Proteomes" id="UP001152467"/>
    </source>
</evidence>
<accession>A0A9W4VNB1</accession>
<organism evidence="2 3">
    <name type="scientific">Pseudoalteromonas holothuriae</name>
    <dbReference type="NCBI Taxonomy" id="2963714"/>
    <lineage>
        <taxon>Bacteria</taxon>
        <taxon>Pseudomonadati</taxon>
        <taxon>Pseudomonadota</taxon>
        <taxon>Gammaproteobacteria</taxon>
        <taxon>Alteromonadales</taxon>
        <taxon>Pseudoalteromonadaceae</taxon>
        <taxon>Pseudoalteromonas</taxon>
    </lineage>
</organism>
<dbReference type="RefSeq" id="WP_261625972.1">
    <property type="nucleotide sequence ID" value="NZ_CAMAPC010000003.1"/>
</dbReference>
<keyword evidence="3" id="KW-1185">Reference proteome</keyword>